<reference evidence="1 2" key="1">
    <citation type="journal article" date="2018" name="PLoS ONE">
        <title>The draft genome of Kipferlia bialata reveals reductive genome evolution in fornicate parasites.</title>
        <authorList>
            <person name="Tanifuji G."/>
            <person name="Takabayashi S."/>
            <person name="Kume K."/>
            <person name="Takagi M."/>
            <person name="Nakayama T."/>
            <person name="Kamikawa R."/>
            <person name="Inagaki Y."/>
            <person name="Hashimoto T."/>
        </authorList>
    </citation>
    <scope>NUCLEOTIDE SEQUENCE [LARGE SCALE GENOMIC DNA]</scope>
    <source>
        <strain evidence="1">NY0173</strain>
    </source>
</reference>
<comment type="caution">
    <text evidence="1">The sequence shown here is derived from an EMBL/GenBank/DDBJ whole genome shotgun (WGS) entry which is preliminary data.</text>
</comment>
<proteinExistence type="predicted"/>
<dbReference type="AlphaFoldDB" id="A0A391NJG8"/>
<gene>
    <name evidence="1" type="ORF">KIPB_002587</name>
</gene>
<sequence>MPHGQYLVSVPSSEYTRQDEKVYAYDTISGEWLDWGGVSKPWKYLSTWQCLSSVCGEALVPNTNNSCSSISIDPELVYPHPDLHWAYSPPSSVWHAEE</sequence>
<dbReference type="Proteomes" id="UP000265618">
    <property type="component" value="Unassembled WGS sequence"/>
</dbReference>
<name>A0A391NJG8_9EUKA</name>
<dbReference type="EMBL" id="BDIP01000438">
    <property type="protein sequence ID" value="GCA62291.1"/>
    <property type="molecule type" value="Genomic_DNA"/>
</dbReference>
<protein>
    <submittedName>
        <fullName evidence="1">Uncharacterized protein</fullName>
    </submittedName>
</protein>
<keyword evidence="2" id="KW-1185">Reference proteome</keyword>
<organism evidence="1 2">
    <name type="scientific">Kipferlia bialata</name>
    <dbReference type="NCBI Taxonomy" id="797122"/>
    <lineage>
        <taxon>Eukaryota</taxon>
        <taxon>Metamonada</taxon>
        <taxon>Carpediemonas-like organisms</taxon>
        <taxon>Kipferlia</taxon>
    </lineage>
</organism>
<evidence type="ECO:0000313" key="2">
    <source>
        <dbReference type="Proteomes" id="UP000265618"/>
    </source>
</evidence>
<accession>A0A391NJG8</accession>
<evidence type="ECO:0000313" key="1">
    <source>
        <dbReference type="EMBL" id="GCA62291.1"/>
    </source>
</evidence>